<feature type="transmembrane region" description="Helical" evidence="14">
    <location>
        <begin position="158"/>
        <end position="181"/>
    </location>
</feature>
<evidence type="ECO:0000256" key="8">
    <source>
        <dbReference type="ARBA" id="ARBA00022741"/>
    </source>
</evidence>
<dbReference type="InterPro" id="IPR005467">
    <property type="entry name" value="His_kinase_dom"/>
</dbReference>
<evidence type="ECO:0000256" key="6">
    <source>
        <dbReference type="ARBA" id="ARBA00022679"/>
    </source>
</evidence>
<dbReference type="CDD" id="cd00075">
    <property type="entry name" value="HATPase"/>
    <property type="match status" value="1"/>
</dbReference>
<dbReference type="Gene3D" id="3.30.565.10">
    <property type="entry name" value="Histidine kinase-like ATPase, C-terminal domain"/>
    <property type="match status" value="1"/>
</dbReference>
<feature type="transmembrane region" description="Helical" evidence="14">
    <location>
        <begin position="12"/>
        <end position="35"/>
    </location>
</feature>
<dbReference type="InterPro" id="IPR003661">
    <property type="entry name" value="HisK_dim/P_dom"/>
</dbReference>
<evidence type="ECO:0000256" key="5">
    <source>
        <dbReference type="ARBA" id="ARBA00022553"/>
    </source>
</evidence>
<dbReference type="SMART" id="SM00388">
    <property type="entry name" value="HisKA"/>
    <property type="match status" value="1"/>
</dbReference>
<dbReference type="InterPro" id="IPR003594">
    <property type="entry name" value="HATPase_dom"/>
</dbReference>
<evidence type="ECO:0000256" key="4">
    <source>
        <dbReference type="ARBA" id="ARBA00022475"/>
    </source>
</evidence>
<dbReference type="CDD" id="cd00082">
    <property type="entry name" value="HisKA"/>
    <property type="match status" value="1"/>
</dbReference>
<dbReference type="Pfam" id="PF00512">
    <property type="entry name" value="HisKA"/>
    <property type="match status" value="1"/>
</dbReference>
<dbReference type="GO" id="GO:0016301">
    <property type="term" value="F:kinase activity"/>
    <property type="evidence" value="ECO:0007669"/>
    <property type="project" value="UniProtKB-KW"/>
</dbReference>
<evidence type="ECO:0000256" key="9">
    <source>
        <dbReference type="ARBA" id="ARBA00022777"/>
    </source>
</evidence>
<reference evidence="16 17" key="1">
    <citation type="submission" date="2024-01" db="EMBL/GenBank/DDBJ databases">
        <title>Seven novel Bacillus-like species.</title>
        <authorList>
            <person name="Liu G."/>
        </authorList>
    </citation>
    <scope>NUCLEOTIDE SEQUENCE [LARGE SCALE GENOMIC DNA]</scope>
    <source>
        <strain evidence="16 17">FJAT-51639</strain>
    </source>
</reference>
<dbReference type="EMBL" id="JBAWSX010000017">
    <property type="protein sequence ID" value="MEI4803731.1"/>
    <property type="molecule type" value="Genomic_DNA"/>
</dbReference>
<dbReference type="InterPro" id="IPR050398">
    <property type="entry name" value="HssS/ArlS-like"/>
</dbReference>
<comment type="subcellular location">
    <subcellularLocation>
        <location evidence="2">Cell membrane</location>
        <topology evidence="2">Multi-pass membrane protein</topology>
    </subcellularLocation>
</comment>
<evidence type="ECO:0000256" key="1">
    <source>
        <dbReference type="ARBA" id="ARBA00000085"/>
    </source>
</evidence>
<evidence type="ECO:0000256" key="2">
    <source>
        <dbReference type="ARBA" id="ARBA00004651"/>
    </source>
</evidence>
<dbReference type="RefSeq" id="WP_336474042.1">
    <property type="nucleotide sequence ID" value="NZ_JBAWSX010000017.1"/>
</dbReference>
<keyword evidence="5" id="KW-0597">Phosphoprotein</keyword>
<comment type="caution">
    <text evidence="16">The sequence shown here is derived from an EMBL/GenBank/DDBJ whole genome shotgun (WGS) entry which is preliminary data.</text>
</comment>
<evidence type="ECO:0000313" key="17">
    <source>
        <dbReference type="Proteomes" id="UP001372526"/>
    </source>
</evidence>
<keyword evidence="17" id="KW-1185">Reference proteome</keyword>
<evidence type="ECO:0000256" key="12">
    <source>
        <dbReference type="ARBA" id="ARBA00023012"/>
    </source>
</evidence>
<organism evidence="16 17">
    <name type="scientific">Bacillus bruguierae</name>
    <dbReference type="NCBI Taxonomy" id="3127667"/>
    <lineage>
        <taxon>Bacteria</taxon>
        <taxon>Bacillati</taxon>
        <taxon>Bacillota</taxon>
        <taxon>Bacilli</taxon>
        <taxon>Bacillales</taxon>
        <taxon>Bacillaceae</taxon>
        <taxon>Bacillus</taxon>
    </lineage>
</organism>
<evidence type="ECO:0000256" key="10">
    <source>
        <dbReference type="ARBA" id="ARBA00022840"/>
    </source>
</evidence>
<dbReference type="PROSITE" id="PS50109">
    <property type="entry name" value="HIS_KIN"/>
    <property type="match status" value="1"/>
</dbReference>
<dbReference type="SMART" id="SM00387">
    <property type="entry name" value="HATPase_c"/>
    <property type="match status" value="1"/>
</dbReference>
<evidence type="ECO:0000259" key="15">
    <source>
        <dbReference type="PROSITE" id="PS50109"/>
    </source>
</evidence>
<dbReference type="InterPro" id="IPR036097">
    <property type="entry name" value="HisK_dim/P_sf"/>
</dbReference>
<evidence type="ECO:0000256" key="13">
    <source>
        <dbReference type="ARBA" id="ARBA00023136"/>
    </source>
</evidence>
<keyword evidence="8" id="KW-0547">Nucleotide-binding</keyword>
<keyword evidence="11 14" id="KW-1133">Transmembrane helix</keyword>
<protein>
    <recommendedName>
        <fullName evidence="3">histidine kinase</fullName>
        <ecNumber evidence="3">2.7.13.3</ecNumber>
    </recommendedName>
</protein>
<evidence type="ECO:0000256" key="3">
    <source>
        <dbReference type="ARBA" id="ARBA00012438"/>
    </source>
</evidence>
<keyword evidence="6" id="KW-0808">Transferase</keyword>
<evidence type="ECO:0000256" key="7">
    <source>
        <dbReference type="ARBA" id="ARBA00022692"/>
    </source>
</evidence>
<dbReference type="InterPro" id="IPR036890">
    <property type="entry name" value="HATPase_C_sf"/>
</dbReference>
<dbReference type="Proteomes" id="UP001372526">
    <property type="component" value="Unassembled WGS sequence"/>
</dbReference>
<proteinExistence type="predicted"/>
<evidence type="ECO:0000256" key="11">
    <source>
        <dbReference type="ARBA" id="ARBA00022989"/>
    </source>
</evidence>
<name>A0ABU8FM17_9BACI</name>
<dbReference type="PANTHER" id="PTHR45528:SF1">
    <property type="entry name" value="SENSOR HISTIDINE KINASE CPXA"/>
    <property type="match status" value="1"/>
</dbReference>
<keyword evidence="7 14" id="KW-0812">Transmembrane</keyword>
<sequence length="473" mass="53767">MEGIIRILRRFATTTIFISIFLLIFNFVLLGTLVFKEINQRPSPEGVLKQVAQGLGKQDTGYRLDEHAAKLLQHNHAWAMLLDADGHVQWDYHLPNDVPRSYNLVDVAKFSRYYLLKYPVYILEHEDGLIVVGYPKESHWKYQFDFLSDWLRSMPLRLVLLLLFNFGVTLLISVVIGMRLIRGIRPLVSGVHNLAREEAVQLDSKGIFGDLAQSMNAASAKLQNKTAALKARDEARSNWIAGISHDIRTPLSIVLGYASEMEDNLDLPEEQRHRAGIIRHQGEKLRSLVSDLNLVSMLEYEMQPLHLKYIRLSVLARQVATDFLNNGLDDQYDIDLNLTVEAVQIIGDEKLLLRAIINLVQNSVFHNPQGCEIILETSLSKDRSQYRLIVRDNGRGIPKEKLTEITELPYSSRRKRTVQQGHGLGIPMVARIVQAHHGRLILASDKDQRGLKAVMEFPVHSKIENNKKAPGSE</sequence>
<gene>
    <name evidence="16" type="ORF">WAZ07_21290</name>
</gene>
<keyword evidence="10" id="KW-0067">ATP-binding</keyword>
<dbReference type="Pfam" id="PF02518">
    <property type="entry name" value="HATPase_c"/>
    <property type="match status" value="1"/>
</dbReference>
<keyword evidence="13 14" id="KW-0472">Membrane</keyword>
<dbReference type="Gene3D" id="1.10.287.130">
    <property type="match status" value="1"/>
</dbReference>
<dbReference type="EC" id="2.7.13.3" evidence="3"/>
<evidence type="ECO:0000313" key="16">
    <source>
        <dbReference type="EMBL" id="MEI4803731.1"/>
    </source>
</evidence>
<dbReference type="PRINTS" id="PR00344">
    <property type="entry name" value="BCTRLSENSOR"/>
</dbReference>
<comment type="catalytic activity">
    <reaction evidence="1">
        <text>ATP + protein L-histidine = ADP + protein N-phospho-L-histidine.</text>
        <dbReference type="EC" id="2.7.13.3"/>
    </reaction>
</comment>
<dbReference type="SUPFAM" id="SSF55874">
    <property type="entry name" value="ATPase domain of HSP90 chaperone/DNA topoisomerase II/histidine kinase"/>
    <property type="match status" value="1"/>
</dbReference>
<keyword evidence="9 16" id="KW-0418">Kinase</keyword>
<dbReference type="InterPro" id="IPR004358">
    <property type="entry name" value="Sig_transdc_His_kin-like_C"/>
</dbReference>
<evidence type="ECO:0000256" key="14">
    <source>
        <dbReference type="SAM" id="Phobius"/>
    </source>
</evidence>
<keyword evidence="4" id="KW-1003">Cell membrane</keyword>
<feature type="domain" description="Histidine kinase" evidence="15">
    <location>
        <begin position="242"/>
        <end position="461"/>
    </location>
</feature>
<dbReference type="PANTHER" id="PTHR45528">
    <property type="entry name" value="SENSOR HISTIDINE KINASE CPXA"/>
    <property type="match status" value="1"/>
</dbReference>
<dbReference type="SUPFAM" id="SSF47384">
    <property type="entry name" value="Homodimeric domain of signal transducing histidine kinase"/>
    <property type="match status" value="1"/>
</dbReference>
<accession>A0ABU8FM17</accession>
<keyword evidence="12" id="KW-0902">Two-component regulatory system</keyword>